<organism evidence="16 17">
    <name type="scientific">Pseudomonas monteilii</name>
    <dbReference type="NCBI Taxonomy" id="76759"/>
    <lineage>
        <taxon>Bacteria</taxon>
        <taxon>Pseudomonadati</taxon>
        <taxon>Pseudomonadota</taxon>
        <taxon>Gammaproteobacteria</taxon>
        <taxon>Pseudomonadales</taxon>
        <taxon>Pseudomonadaceae</taxon>
        <taxon>Pseudomonas</taxon>
    </lineage>
</organism>
<evidence type="ECO:0000256" key="9">
    <source>
        <dbReference type="ARBA" id="ARBA00022840"/>
    </source>
</evidence>
<name>A0A7W2LF99_9PSED</name>
<dbReference type="SUPFAM" id="SSF52374">
    <property type="entry name" value="Nucleotidylyl transferase"/>
    <property type="match status" value="1"/>
</dbReference>
<evidence type="ECO:0000256" key="4">
    <source>
        <dbReference type="ARBA" id="ARBA00022490"/>
    </source>
</evidence>
<keyword evidence="7 13" id="KW-0547">Nucleotide-binding</keyword>
<evidence type="ECO:0000256" key="1">
    <source>
        <dbReference type="ARBA" id="ARBA00004496"/>
    </source>
</evidence>
<evidence type="ECO:0000256" key="6">
    <source>
        <dbReference type="ARBA" id="ARBA00022723"/>
    </source>
</evidence>
<keyword evidence="6 13" id="KW-0479">Metal-binding</keyword>
<dbReference type="CDD" id="cd00672">
    <property type="entry name" value="CysRS_core"/>
    <property type="match status" value="1"/>
</dbReference>
<keyword evidence="11 13" id="KW-0030">Aminoacyl-tRNA synthetase</keyword>
<feature type="binding site" evidence="13">
    <location>
        <position position="236"/>
    </location>
    <ligand>
        <name>Zn(2+)</name>
        <dbReference type="ChEBI" id="CHEBI:29105"/>
    </ligand>
</feature>
<dbReference type="SUPFAM" id="SSF47323">
    <property type="entry name" value="Anticodon-binding domain of a subclass of class I aminoacyl-tRNA synthetases"/>
    <property type="match status" value="1"/>
</dbReference>
<evidence type="ECO:0000256" key="10">
    <source>
        <dbReference type="ARBA" id="ARBA00022917"/>
    </source>
</evidence>
<dbReference type="GO" id="GO:0008270">
    <property type="term" value="F:zinc ion binding"/>
    <property type="evidence" value="ECO:0007669"/>
    <property type="project" value="UniProtKB-UniRule"/>
</dbReference>
<dbReference type="PANTHER" id="PTHR10890:SF3">
    <property type="entry name" value="CYSTEINE--TRNA LIGASE, CYTOPLASMIC"/>
    <property type="match status" value="1"/>
</dbReference>
<dbReference type="InterPro" id="IPR032678">
    <property type="entry name" value="tRNA-synt_1_cat_dom"/>
</dbReference>
<evidence type="ECO:0000256" key="14">
    <source>
        <dbReference type="SAM" id="Coils"/>
    </source>
</evidence>
<accession>A0A7W2LF99</accession>
<dbReference type="InterPro" id="IPR056411">
    <property type="entry name" value="CysS_C"/>
</dbReference>
<dbReference type="RefSeq" id="WP_156866706.1">
    <property type="nucleotide sequence ID" value="NZ_JACGDB010000011.1"/>
</dbReference>
<evidence type="ECO:0000256" key="5">
    <source>
        <dbReference type="ARBA" id="ARBA00022598"/>
    </source>
</evidence>
<dbReference type="EC" id="6.1.1.16" evidence="13"/>
<evidence type="ECO:0000256" key="13">
    <source>
        <dbReference type="HAMAP-Rule" id="MF_00041"/>
    </source>
</evidence>
<dbReference type="GO" id="GO:0004817">
    <property type="term" value="F:cysteine-tRNA ligase activity"/>
    <property type="evidence" value="ECO:0007669"/>
    <property type="project" value="UniProtKB-UniRule"/>
</dbReference>
<comment type="similarity">
    <text evidence="2 13">Belongs to the class-I aminoacyl-tRNA synthetase family.</text>
</comment>
<dbReference type="InterPro" id="IPR015803">
    <property type="entry name" value="Cys-tRNA-ligase"/>
</dbReference>
<dbReference type="SMART" id="SM00840">
    <property type="entry name" value="DALR_2"/>
    <property type="match status" value="1"/>
</dbReference>
<comment type="subunit">
    <text evidence="3 13">Monomer.</text>
</comment>
<dbReference type="Pfam" id="PF01406">
    <property type="entry name" value="tRNA-synt_1e"/>
    <property type="match status" value="1"/>
</dbReference>
<sequence length="476" mass="52135">MTEPIYLHNTLTRRKEVLRTERPDRVTMYVCGPTVYNYPHIGNARPAVVFDLLARLLRHDYAELVYARNFTDVDDKINAAAAAAGVPIASITDRFIEAYHQDMAALGVASPDLEPRVTAHMPQIIELIQALIARGHAYVAQGHALFHVPSYPAYGELSGRNTKDMLAGARVEVAPYKRDPLDFVLWKPSTADQPGWSSPWGRGRPGWHVECSAMIGQHLGHTIDIHGGGQDLIFPHHENEIAQGTCAHGTLYCRTWVHNSFITVDGQKMSKSLGNVLLVRDLLSQAPGEAIRLALLSTHYRRPMDWNAQRLSAAVQTLTRFYTSLARCEALPCAADVKPDEQLLHALRNDLGIAEALARLNVLRQALDDASDDAARALAKARLVKSAALLGLLQQAPLAALQALQPHIDAPPPQAALHALLEARETARKARDFATADRLRSELQAAGFTAEDTAQGPRLRALVQTTSARANPGDPC</sequence>
<evidence type="ECO:0000313" key="16">
    <source>
        <dbReference type="EMBL" id="MVF47906.1"/>
    </source>
</evidence>
<protein>
    <recommendedName>
        <fullName evidence="13">Cysteine--tRNA ligase</fullName>
        <ecNumber evidence="13">6.1.1.16</ecNumber>
    </recommendedName>
    <alternativeName>
        <fullName evidence="13">Cysteinyl-tRNA synthetase</fullName>
        <shortName evidence="13">CysRS</shortName>
    </alternativeName>
</protein>
<evidence type="ECO:0000256" key="8">
    <source>
        <dbReference type="ARBA" id="ARBA00022833"/>
    </source>
</evidence>
<feature type="binding site" evidence="13">
    <location>
        <position position="240"/>
    </location>
    <ligand>
        <name>Zn(2+)</name>
        <dbReference type="ChEBI" id="CHEBI:29105"/>
    </ligand>
</feature>
<dbReference type="Gene3D" id="1.20.120.1910">
    <property type="entry name" value="Cysteine-tRNA ligase, C-terminal anti-codon recognition domain"/>
    <property type="match status" value="1"/>
</dbReference>
<keyword evidence="14" id="KW-0175">Coiled coil</keyword>
<dbReference type="NCBIfam" id="TIGR00435">
    <property type="entry name" value="cysS"/>
    <property type="match status" value="1"/>
</dbReference>
<dbReference type="AlphaFoldDB" id="A0A7W2LF99"/>
<dbReference type="InterPro" id="IPR014729">
    <property type="entry name" value="Rossmann-like_a/b/a_fold"/>
</dbReference>
<dbReference type="Gene3D" id="3.40.50.620">
    <property type="entry name" value="HUPs"/>
    <property type="match status" value="1"/>
</dbReference>
<comment type="cofactor">
    <cofactor evidence="13">
        <name>Zn(2+)</name>
        <dbReference type="ChEBI" id="CHEBI:29105"/>
    </cofactor>
    <text evidence="13">Binds 1 zinc ion per subunit.</text>
</comment>
<comment type="subcellular location">
    <subcellularLocation>
        <location evidence="1 13">Cytoplasm</location>
    </subcellularLocation>
</comment>
<evidence type="ECO:0000256" key="2">
    <source>
        <dbReference type="ARBA" id="ARBA00005594"/>
    </source>
</evidence>
<dbReference type="FunFam" id="3.40.50.620:FF:000068">
    <property type="entry name" value="Cysteine--tRNA ligase"/>
    <property type="match status" value="1"/>
</dbReference>
<dbReference type="Proteomes" id="UP000440965">
    <property type="component" value="Unassembled WGS sequence"/>
</dbReference>
<comment type="caution">
    <text evidence="16">The sequence shown here is derived from an EMBL/GenBank/DDBJ whole genome shotgun (WGS) entry which is preliminary data.</text>
</comment>
<keyword evidence="10 13" id="KW-0648">Protein biosynthesis</keyword>
<dbReference type="GO" id="GO:0005829">
    <property type="term" value="C:cytosol"/>
    <property type="evidence" value="ECO:0007669"/>
    <property type="project" value="TreeGrafter"/>
</dbReference>
<feature type="short sequence motif" description="'KMSKS' region" evidence="13">
    <location>
        <begin position="268"/>
        <end position="272"/>
    </location>
</feature>
<dbReference type="GO" id="GO:0006423">
    <property type="term" value="P:cysteinyl-tRNA aminoacylation"/>
    <property type="evidence" value="ECO:0007669"/>
    <property type="project" value="UniProtKB-UniRule"/>
</dbReference>
<dbReference type="HAMAP" id="MF_00041">
    <property type="entry name" value="Cys_tRNA_synth"/>
    <property type="match status" value="1"/>
</dbReference>
<proteinExistence type="inferred from homology"/>
<feature type="binding site" evidence="13">
    <location>
        <position position="271"/>
    </location>
    <ligand>
        <name>ATP</name>
        <dbReference type="ChEBI" id="CHEBI:30616"/>
    </ligand>
</feature>
<evidence type="ECO:0000256" key="12">
    <source>
        <dbReference type="ARBA" id="ARBA00047398"/>
    </source>
</evidence>
<reference evidence="16 17" key="1">
    <citation type="submission" date="2019-10" db="EMBL/GenBank/DDBJ databases">
        <title>XDR Pseudomonas monteilii producing IMP-16 from LCR.</title>
        <authorList>
            <person name="Ballaben A."/>
            <person name="Doi Y."/>
        </authorList>
    </citation>
    <scope>NUCLEOTIDE SEQUENCE [LARGE SCALE GENOMIC DNA]</scope>
    <source>
        <strain evidence="16 17">597/14</strain>
    </source>
</reference>
<evidence type="ECO:0000256" key="3">
    <source>
        <dbReference type="ARBA" id="ARBA00011245"/>
    </source>
</evidence>
<feature type="binding site" evidence="13">
    <location>
        <position position="211"/>
    </location>
    <ligand>
        <name>Zn(2+)</name>
        <dbReference type="ChEBI" id="CHEBI:29105"/>
    </ligand>
</feature>
<evidence type="ECO:0000256" key="11">
    <source>
        <dbReference type="ARBA" id="ARBA00023146"/>
    </source>
</evidence>
<feature type="domain" description="Cysteinyl-tRNA synthetase class Ia DALR" evidence="15">
    <location>
        <begin position="342"/>
        <end position="401"/>
    </location>
</feature>
<keyword evidence="8 13" id="KW-0862">Zinc</keyword>
<evidence type="ECO:0000256" key="7">
    <source>
        <dbReference type="ARBA" id="ARBA00022741"/>
    </source>
</evidence>
<feature type="binding site" evidence="13">
    <location>
        <position position="31"/>
    </location>
    <ligand>
        <name>Zn(2+)</name>
        <dbReference type="ChEBI" id="CHEBI:29105"/>
    </ligand>
</feature>
<dbReference type="InterPro" id="IPR009080">
    <property type="entry name" value="tRNAsynth_Ia_anticodon-bd"/>
</dbReference>
<dbReference type="PRINTS" id="PR00983">
    <property type="entry name" value="TRNASYNTHCYS"/>
</dbReference>
<gene>
    <name evidence="13" type="primary">cysS</name>
    <name evidence="16" type="ORF">F9Z43_00720</name>
</gene>
<dbReference type="InterPro" id="IPR024909">
    <property type="entry name" value="Cys-tRNA/MSH_ligase"/>
</dbReference>
<evidence type="ECO:0000313" key="17">
    <source>
        <dbReference type="Proteomes" id="UP000440965"/>
    </source>
</evidence>
<dbReference type="PANTHER" id="PTHR10890">
    <property type="entry name" value="CYSTEINYL-TRNA SYNTHETASE"/>
    <property type="match status" value="1"/>
</dbReference>
<dbReference type="Pfam" id="PF23493">
    <property type="entry name" value="CysS_C"/>
    <property type="match status" value="1"/>
</dbReference>
<comment type="catalytic activity">
    <reaction evidence="12 13">
        <text>tRNA(Cys) + L-cysteine + ATP = L-cysteinyl-tRNA(Cys) + AMP + diphosphate</text>
        <dbReference type="Rhea" id="RHEA:17773"/>
        <dbReference type="Rhea" id="RHEA-COMP:9661"/>
        <dbReference type="Rhea" id="RHEA-COMP:9679"/>
        <dbReference type="ChEBI" id="CHEBI:30616"/>
        <dbReference type="ChEBI" id="CHEBI:33019"/>
        <dbReference type="ChEBI" id="CHEBI:35235"/>
        <dbReference type="ChEBI" id="CHEBI:78442"/>
        <dbReference type="ChEBI" id="CHEBI:78517"/>
        <dbReference type="ChEBI" id="CHEBI:456215"/>
        <dbReference type="EC" id="6.1.1.16"/>
    </reaction>
</comment>
<feature type="coiled-coil region" evidence="14">
    <location>
        <begin position="353"/>
        <end position="380"/>
    </location>
</feature>
<feature type="short sequence motif" description="'HIGH' region" evidence="13">
    <location>
        <begin position="33"/>
        <end position="43"/>
    </location>
</feature>
<dbReference type="GO" id="GO:0005524">
    <property type="term" value="F:ATP binding"/>
    <property type="evidence" value="ECO:0007669"/>
    <property type="project" value="UniProtKB-UniRule"/>
</dbReference>
<dbReference type="InterPro" id="IPR015273">
    <property type="entry name" value="Cys-tRNA-synt_Ia_DALR"/>
</dbReference>
<keyword evidence="9 13" id="KW-0067">ATP-binding</keyword>
<evidence type="ECO:0000259" key="15">
    <source>
        <dbReference type="SMART" id="SM00840"/>
    </source>
</evidence>
<dbReference type="EMBL" id="WEIK01000001">
    <property type="protein sequence ID" value="MVF47906.1"/>
    <property type="molecule type" value="Genomic_DNA"/>
</dbReference>
<keyword evidence="5 13" id="KW-0436">Ligase</keyword>
<keyword evidence="4 13" id="KW-0963">Cytoplasm</keyword>